<keyword evidence="2" id="KW-1185">Reference proteome</keyword>
<dbReference type="STRING" id="258515.SAMN05192585_10479"/>
<sequence length="515" mass="56352">MKFYLKTFVIIIILVALFLCLLGSCTLVESIAGTTVLGGQATLSSGSSNVPTSSAVSSSIMSLKDITLYPAVGALNEAQLKLLLGYATENHREIFNFQVAYISDSKATSTNIILPTGHTLYEDEKGRFIFSGGNVVYVKDTEETKNLEDPDNPLYNTELMRDVLELDGRQLYDENGVLISFEDISNFLPITGTAVDYNNVIINAGFAAEALNSTTLNLPLSFFGLKTLDDAKMIYSQAKESVMISGVSYVPVVHTDILSIYFDGNNGFLLDVHSLALPRKTSHTGIPETLDYYGFENASKSLYTGPLNEMGLNPVFEAKELIPNQKITVYDSFTGKLEEITPLLADENGALSLSLEAVHIMFGARLTMDDGTKTLHVLTDPYYSGLTEQLLGSELTDKPVRVIDENTAAAEYQTQQQKRLENGDYLPETVETASEPSLPKTIIRTPKRGQFTYPGSSTKIWKSGYAGKPEPTGLSPTMSGDWVWNSATGFWEGTSPLSGEKIVWHPSYGAAFTIR</sequence>
<dbReference type="EMBL" id="FNID01000004">
    <property type="protein sequence ID" value="SDM74712.1"/>
    <property type="molecule type" value="Genomic_DNA"/>
</dbReference>
<accession>A0A1G9VR50</accession>
<evidence type="ECO:0000313" key="1">
    <source>
        <dbReference type="EMBL" id="SDM74712.1"/>
    </source>
</evidence>
<organism evidence="1 2">
    <name type="scientific">Acetanaerobacterium elongatum</name>
    <dbReference type="NCBI Taxonomy" id="258515"/>
    <lineage>
        <taxon>Bacteria</taxon>
        <taxon>Bacillati</taxon>
        <taxon>Bacillota</taxon>
        <taxon>Clostridia</taxon>
        <taxon>Eubacteriales</taxon>
        <taxon>Oscillospiraceae</taxon>
        <taxon>Acetanaerobacterium</taxon>
    </lineage>
</organism>
<evidence type="ECO:0000313" key="2">
    <source>
        <dbReference type="Proteomes" id="UP000199182"/>
    </source>
</evidence>
<dbReference type="AlphaFoldDB" id="A0A1G9VR50"/>
<dbReference type="Proteomes" id="UP000199182">
    <property type="component" value="Unassembled WGS sequence"/>
</dbReference>
<proteinExistence type="predicted"/>
<protein>
    <submittedName>
        <fullName evidence="1">Uncharacterized protein</fullName>
    </submittedName>
</protein>
<dbReference type="PROSITE" id="PS51257">
    <property type="entry name" value="PROKAR_LIPOPROTEIN"/>
    <property type="match status" value="1"/>
</dbReference>
<name>A0A1G9VR50_9FIRM</name>
<reference evidence="1 2" key="1">
    <citation type="submission" date="2016-10" db="EMBL/GenBank/DDBJ databases">
        <authorList>
            <person name="de Groot N.N."/>
        </authorList>
    </citation>
    <scope>NUCLEOTIDE SEQUENCE [LARGE SCALE GENOMIC DNA]</scope>
    <source>
        <strain evidence="1 2">CGMCC 1.5012</strain>
    </source>
</reference>
<gene>
    <name evidence="1" type="ORF">SAMN05192585_10479</name>
</gene>
<dbReference type="RefSeq" id="WP_092638044.1">
    <property type="nucleotide sequence ID" value="NZ_FNID01000004.1"/>
</dbReference>